<proteinExistence type="predicted"/>
<sequence length="38" mass="4113">MKEDDTLISSVKVAGREEARGKGVLGPYSMTKSTQLKT</sequence>
<protein>
    <submittedName>
        <fullName evidence="2">Uncharacterized protein</fullName>
    </submittedName>
</protein>
<gene>
    <name evidence="2" type="ORF">B4110_2368</name>
</gene>
<organism evidence="2 3">
    <name type="scientific">Parageobacillus toebii</name>
    <dbReference type="NCBI Taxonomy" id="153151"/>
    <lineage>
        <taxon>Bacteria</taxon>
        <taxon>Bacillati</taxon>
        <taxon>Bacillota</taxon>
        <taxon>Bacilli</taxon>
        <taxon>Bacillales</taxon>
        <taxon>Anoxybacillaceae</taxon>
        <taxon>Parageobacillus</taxon>
    </lineage>
</organism>
<dbReference type="Proteomes" id="UP000075324">
    <property type="component" value="Unassembled WGS sequence"/>
</dbReference>
<dbReference type="PATRIC" id="fig|153151.4.peg.1834"/>
<comment type="caution">
    <text evidence="2">The sequence shown here is derived from an EMBL/GenBank/DDBJ whole genome shotgun (WGS) entry which is preliminary data.</text>
</comment>
<name>A0A150N5D8_9BACL</name>
<accession>A0A150N5D8</accession>
<dbReference type="EMBL" id="LQYW01000030">
    <property type="protein sequence ID" value="KYD31812.1"/>
    <property type="molecule type" value="Genomic_DNA"/>
</dbReference>
<reference evidence="2 3" key="1">
    <citation type="submission" date="2016-01" db="EMBL/GenBank/DDBJ databases">
        <title>Draft Genome Sequences of Seven Thermophilic Sporeformers Isolated from Foods.</title>
        <authorList>
            <person name="Berendsen E.M."/>
            <person name="Wells-Bennik M.H."/>
            <person name="Krawcyk A.O."/>
            <person name="De Jong A."/>
            <person name="Holsappel S."/>
            <person name="Eijlander R.T."/>
            <person name="Kuipers O.P."/>
        </authorList>
    </citation>
    <scope>NUCLEOTIDE SEQUENCE [LARGE SCALE GENOMIC DNA]</scope>
    <source>
        <strain evidence="2 3">B4110</strain>
    </source>
</reference>
<evidence type="ECO:0000313" key="3">
    <source>
        <dbReference type="Proteomes" id="UP000075324"/>
    </source>
</evidence>
<evidence type="ECO:0000313" key="2">
    <source>
        <dbReference type="EMBL" id="KYD31812.1"/>
    </source>
</evidence>
<evidence type="ECO:0000256" key="1">
    <source>
        <dbReference type="SAM" id="MobiDB-lite"/>
    </source>
</evidence>
<feature type="region of interest" description="Disordered" evidence="1">
    <location>
        <begin position="1"/>
        <end position="38"/>
    </location>
</feature>
<dbReference type="AlphaFoldDB" id="A0A150N5D8"/>